<proteinExistence type="predicted"/>
<feature type="region of interest" description="Disordered" evidence="1">
    <location>
        <begin position="1"/>
        <end position="21"/>
    </location>
</feature>
<feature type="compositionally biased region" description="Polar residues" evidence="1">
    <location>
        <begin position="1"/>
        <end position="10"/>
    </location>
</feature>
<protein>
    <submittedName>
        <fullName evidence="2">Uncharacterized protein</fullName>
    </submittedName>
</protein>
<name>A0ABD2LGM1_9BILA</name>
<comment type="caution">
    <text evidence="2">The sequence shown here is derived from an EMBL/GenBank/DDBJ whole genome shotgun (WGS) entry which is preliminary data.</text>
</comment>
<gene>
    <name evidence="2" type="ORF">niasHT_014945</name>
</gene>
<accession>A0ABD2LGM1</accession>
<evidence type="ECO:0000313" key="3">
    <source>
        <dbReference type="Proteomes" id="UP001620626"/>
    </source>
</evidence>
<evidence type="ECO:0000256" key="1">
    <source>
        <dbReference type="SAM" id="MobiDB-lite"/>
    </source>
</evidence>
<organism evidence="2 3">
    <name type="scientific">Heterodera trifolii</name>
    <dbReference type="NCBI Taxonomy" id="157864"/>
    <lineage>
        <taxon>Eukaryota</taxon>
        <taxon>Metazoa</taxon>
        <taxon>Ecdysozoa</taxon>
        <taxon>Nematoda</taxon>
        <taxon>Chromadorea</taxon>
        <taxon>Rhabditida</taxon>
        <taxon>Tylenchina</taxon>
        <taxon>Tylenchomorpha</taxon>
        <taxon>Tylenchoidea</taxon>
        <taxon>Heteroderidae</taxon>
        <taxon>Heteroderinae</taxon>
        <taxon>Heterodera</taxon>
    </lineage>
</organism>
<dbReference type="Proteomes" id="UP001620626">
    <property type="component" value="Unassembled WGS sequence"/>
</dbReference>
<keyword evidence="3" id="KW-1185">Reference proteome</keyword>
<dbReference type="AlphaFoldDB" id="A0ABD2LGM1"/>
<sequence length="241" mass="27340">MEGVSTSNDLNVGESDDEENSVINAQTKSLVEPRRHFPQCTKALNANVRHRLLREQSDGRRSTRLTAWVKSFFKKLRASSFENFAFSGLRFELRLRVLGRASPTPDCRYVSQPEAHIKRRALSRLSKCKCAVASKWTQCIHWHCRYVSQPEAHIKILLYQLQCSETIGNYNKLKQFSDSFLVEASVLLPGHGLEHLKQVAKSVKEFADQLHPKNLTSDRFGAGFSAGRAAANLVWKGGRQR</sequence>
<evidence type="ECO:0000313" key="2">
    <source>
        <dbReference type="EMBL" id="KAL3114042.1"/>
    </source>
</evidence>
<reference evidence="2 3" key="1">
    <citation type="submission" date="2024-10" db="EMBL/GenBank/DDBJ databases">
        <authorList>
            <person name="Kim D."/>
        </authorList>
    </citation>
    <scope>NUCLEOTIDE SEQUENCE [LARGE SCALE GENOMIC DNA]</scope>
    <source>
        <strain evidence="2">BH-2024</strain>
    </source>
</reference>
<dbReference type="EMBL" id="JBICBT010000427">
    <property type="protein sequence ID" value="KAL3114042.1"/>
    <property type="molecule type" value="Genomic_DNA"/>
</dbReference>